<reference evidence="3" key="1">
    <citation type="submission" date="2011-04" db="EMBL/GenBank/DDBJ databases">
        <title>The complete genome of Thermodesulfatator indicus DSM 15286.</title>
        <authorList>
            <person name="Lucas S."/>
            <person name="Copeland A."/>
            <person name="Lapidus A."/>
            <person name="Bruce D."/>
            <person name="Goodwin L."/>
            <person name="Pitluck S."/>
            <person name="Peters L."/>
            <person name="Kyrpides N."/>
            <person name="Mavromatis K."/>
            <person name="Pagani I."/>
            <person name="Ivanova N."/>
            <person name="Saunders L."/>
            <person name="Detter J.C."/>
            <person name="Tapia R."/>
            <person name="Han C."/>
            <person name="Land M."/>
            <person name="Hauser L."/>
            <person name="Markowitz V."/>
            <person name="Cheng J.-F."/>
            <person name="Hugenholtz P."/>
            <person name="Woyke T."/>
            <person name="Wu D."/>
            <person name="Spring S."/>
            <person name="Schroeder M."/>
            <person name="Brambilla E."/>
            <person name="Klenk H.-P."/>
            <person name="Eisen J.A."/>
        </authorList>
    </citation>
    <scope>NUCLEOTIDE SEQUENCE [LARGE SCALE GENOMIC DNA]</scope>
    <source>
        <strain evidence="3">DSM 15286 / JCM 11887 / CIR29812</strain>
    </source>
</reference>
<dbReference type="AlphaFoldDB" id="F8ACS8"/>
<dbReference type="CDD" id="cd10148">
    <property type="entry name" value="CsoR-like_DUF156"/>
    <property type="match status" value="1"/>
</dbReference>
<evidence type="ECO:0000256" key="1">
    <source>
        <dbReference type="ARBA" id="ARBA00005260"/>
    </source>
</evidence>
<dbReference type="GO" id="GO:0045892">
    <property type="term" value="P:negative regulation of DNA-templated transcription"/>
    <property type="evidence" value="ECO:0007669"/>
    <property type="project" value="UniProtKB-ARBA"/>
</dbReference>
<dbReference type="InterPro" id="IPR003735">
    <property type="entry name" value="Metal_Tscrpt_repr"/>
</dbReference>
<dbReference type="FunCoup" id="F8ACS8">
    <property type="interactions" value="91"/>
</dbReference>
<organism evidence="2 3">
    <name type="scientific">Thermodesulfatator indicus (strain DSM 15286 / JCM 11887 / CIR29812)</name>
    <dbReference type="NCBI Taxonomy" id="667014"/>
    <lineage>
        <taxon>Bacteria</taxon>
        <taxon>Pseudomonadati</taxon>
        <taxon>Thermodesulfobacteriota</taxon>
        <taxon>Thermodesulfobacteria</taxon>
        <taxon>Thermodesulfobacteriales</taxon>
        <taxon>Thermodesulfatatoraceae</taxon>
        <taxon>Thermodesulfatator</taxon>
    </lineage>
</organism>
<dbReference type="KEGG" id="tid:Thein_0842"/>
<dbReference type="GO" id="GO:0003677">
    <property type="term" value="F:DNA binding"/>
    <property type="evidence" value="ECO:0007669"/>
    <property type="project" value="InterPro"/>
</dbReference>
<name>F8ACS8_THEID</name>
<sequence length="100" mass="11344">MGYSLITMKTKDSKKQLINRLKRAQGQLKALVEMIETDAPCEKTVVQFKAAKAAFDSAYALFLELALEKCLAQKDQETLKLILKHLCQIRVEGTNEEKKD</sequence>
<protein>
    <submittedName>
        <fullName evidence="2">Uncharacterized protein</fullName>
    </submittedName>
</protein>
<evidence type="ECO:0000313" key="3">
    <source>
        <dbReference type="Proteomes" id="UP000006793"/>
    </source>
</evidence>
<comment type="similarity">
    <text evidence="1">Belongs to the FrmR/RcnR family.</text>
</comment>
<accession>F8ACS8</accession>
<keyword evidence="3" id="KW-1185">Reference proteome</keyword>
<evidence type="ECO:0000313" key="2">
    <source>
        <dbReference type="EMBL" id="AEH44719.1"/>
    </source>
</evidence>
<gene>
    <name evidence="2" type="ordered locus">Thein_0842</name>
</gene>
<dbReference type="STRING" id="667014.Thein_0842"/>
<proteinExistence type="inferred from homology"/>
<dbReference type="PANTHER" id="PTHR33677">
    <property type="entry name" value="TRANSCRIPTIONAL REPRESSOR FRMR-RELATED"/>
    <property type="match status" value="1"/>
</dbReference>
<dbReference type="HOGENOM" id="CLU_130332_1_1_0"/>
<dbReference type="InParanoid" id="F8ACS8"/>
<reference evidence="2 3" key="2">
    <citation type="journal article" date="2012" name="Stand. Genomic Sci.">
        <title>Complete genome sequence of the thermophilic sulfate-reducing ocean bacterium Thermodesulfatator indicus type strain (CIR29812(T)).</title>
        <authorList>
            <person name="Anderson I."/>
            <person name="Saunders E."/>
            <person name="Lapidus A."/>
            <person name="Nolan M."/>
            <person name="Lucas S."/>
            <person name="Tice H."/>
            <person name="Del Rio T.G."/>
            <person name="Cheng J.F."/>
            <person name="Han C."/>
            <person name="Tapia R."/>
            <person name="Goodwin L.A."/>
            <person name="Pitluck S."/>
            <person name="Liolios K."/>
            <person name="Mavromatis K."/>
            <person name="Pagani I."/>
            <person name="Ivanova N."/>
            <person name="Mikhailova N."/>
            <person name="Pati A."/>
            <person name="Chen A."/>
            <person name="Palaniappan K."/>
            <person name="Land M."/>
            <person name="Hauser L."/>
            <person name="Jeffries C.D."/>
            <person name="Chang Y.J."/>
            <person name="Brambilla E.M."/>
            <person name="Rohde M."/>
            <person name="Spring S."/>
            <person name="Goker M."/>
            <person name="Detter J.C."/>
            <person name="Woyke T."/>
            <person name="Bristow J."/>
            <person name="Eisen J.A."/>
            <person name="Markowitz V."/>
            <person name="Hugenholtz P."/>
            <person name="Kyrpides N.C."/>
            <person name="Klenk H.P."/>
        </authorList>
    </citation>
    <scope>NUCLEOTIDE SEQUENCE [LARGE SCALE GENOMIC DNA]</scope>
    <source>
        <strain evidence="3">DSM 15286 / JCM 11887 / CIR29812</strain>
    </source>
</reference>
<dbReference type="Gene3D" id="1.20.58.1000">
    <property type="entry name" value="Metal-sensitive repressor, helix protomer"/>
    <property type="match status" value="1"/>
</dbReference>
<dbReference type="GO" id="GO:0046872">
    <property type="term" value="F:metal ion binding"/>
    <property type="evidence" value="ECO:0007669"/>
    <property type="project" value="InterPro"/>
</dbReference>
<dbReference type="eggNOG" id="COG1937">
    <property type="taxonomic scope" value="Bacteria"/>
</dbReference>
<dbReference type="EMBL" id="CP002683">
    <property type="protein sequence ID" value="AEH44719.1"/>
    <property type="molecule type" value="Genomic_DNA"/>
</dbReference>
<dbReference type="Proteomes" id="UP000006793">
    <property type="component" value="Chromosome"/>
</dbReference>
<dbReference type="PaxDb" id="667014-Thein_0842"/>
<dbReference type="OrthoDB" id="9812101at2"/>
<dbReference type="Pfam" id="PF02583">
    <property type="entry name" value="Trns_repr_metal"/>
    <property type="match status" value="1"/>
</dbReference>
<dbReference type="InterPro" id="IPR038390">
    <property type="entry name" value="Metal_Tscrpt_repr_sf"/>
</dbReference>